<feature type="region of interest" description="Disordered" evidence="1">
    <location>
        <begin position="520"/>
        <end position="564"/>
    </location>
</feature>
<evidence type="ECO:0000313" key="3">
    <source>
        <dbReference type="EMBL" id="GFT20368.1"/>
    </source>
</evidence>
<evidence type="ECO:0000256" key="1">
    <source>
        <dbReference type="SAM" id="MobiDB-lite"/>
    </source>
</evidence>
<keyword evidence="2" id="KW-0472">Membrane</keyword>
<name>A0A8X6NL77_NEPPI</name>
<dbReference type="Proteomes" id="UP000887013">
    <property type="component" value="Unassembled WGS sequence"/>
</dbReference>
<feature type="transmembrane region" description="Helical" evidence="2">
    <location>
        <begin position="645"/>
        <end position="666"/>
    </location>
</feature>
<gene>
    <name evidence="3" type="ORF">NPIL_49981</name>
</gene>
<reference evidence="3" key="1">
    <citation type="submission" date="2020-08" db="EMBL/GenBank/DDBJ databases">
        <title>Multicomponent nature underlies the extraordinary mechanical properties of spider dragline silk.</title>
        <authorList>
            <person name="Kono N."/>
            <person name="Nakamura H."/>
            <person name="Mori M."/>
            <person name="Yoshida Y."/>
            <person name="Ohtoshi R."/>
            <person name="Malay A.D."/>
            <person name="Moran D.A.P."/>
            <person name="Tomita M."/>
            <person name="Numata K."/>
            <person name="Arakawa K."/>
        </authorList>
    </citation>
    <scope>NUCLEOTIDE SEQUENCE</scope>
</reference>
<keyword evidence="2" id="KW-0812">Transmembrane</keyword>
<feature type="compositionally biased region" description="Polar residues" evidence="1">
    <location>
        <begin position="477"/>
        <end position="488"/>
    </location>
</feature>
<evidence type="ECO:0000313" key="4">
    <source>
        <dbReference type="Proteomes" id="UP000887013"/>
    </source>
</evidence>
<dbReference type="AlphaFoldDB" id="A0A8X6NL77"/>
<keyword evidence="2" id="KW-1133">Transmembrane helix</keyword>
<feature type="region of interest" description="Disordered" evidence="1">
    <location>
        <begin position="474"/>
        <end position="496"/>
    </location>
</feature>
<keyword evidence="4" id="KW-1185">Reference proteome</keyword>
<dbReference type="InterPro" id="IPR011333">
    <property type="entry name" value="SKP1/BTB/POZ_sf"/>
</dbReference>
<accession>A0A8X6NL77</accession>
<comment type="caution">
    <text evidence="3">The sequence shown here is derived from an EMBL/GenBank/DDBJ whole genome shotgun (WGS) entry which is preliminary data.</text>
</comment>
<feature type="compositionally biased region" description="Basic and acidic residues" evidence="1">
    <location>
        <begin position="538"/>
        <end position="550"/>
    </location>
</feature>
<organism evidence="3 4">
    <name type="scientific">Nephila pilipes</name>
    <name type="common">Giant wood spider</name>
    <name type="synonym">Nephila maculata</name>
    <dbReference type="NCBI Taxonomy" id="299642"/>
    <lineage>
        <taxon>Eukaryota</taxon>
        <taxon>Metazoa</taxon>
        <taxon>Ecdysozoa</taxon>
        <taxon>Arthropoda</taxon>
        <taxon>Chelicerata</taxon>
        <taxon>Arachnida</taxon>
        <taxon>Araneae</taxon>
        <taxon>Araneomorphae</taxon>
        <taxon>Entelegynae</taxon>
        <taxon>Araneoidea</taxon>
        <taxon>Nephilidae</taxon>
        <taxon>Nephila</taxon>
    </lineage>
</organism>
<proteinExistence type="predicted"/>
<evidence type="ECO:0000256" key="2">
    <source>
        <dbReference type="SAM" id="Phobius"/>
    </source>
</evidence>
<protein>
    <submittedName>
        <fullName evidence="3">Uncharacterized protein</fullName>
    </submittedName>
</protein>
<dbReference type="Gene3D" id="3.30.710.10">
    <property type="entry name" value="Potassium Channel Kv1.1, Chain A"/>
    <property type="match status" value="1"/>
</dbReference>
<dbReference type="EMBL" id="BMAW01010778">
    <property type="protein sequence ID" value="GFT20368.1"/>
    <property type="molecule type" value="Genomic_DNA"/>
</dbReference>
<sequence length="795" mass="92148">MEDAIDAGEIIKYPGVITIHFLNCYRGILDKIMEKSYTMIECLPTCELFTKLGCPSFTGSTEIHDVLKYESKTTKMYVGHYFIKMFLNIYSGLEGLKRNRQYAIVPHIAKEINKKSSFESNRMAIQKILLLNESEVVSEVVAISFLRNYQKNLKQFSKVISETRNRETREIMTKLDISPLVDSSEIQEALKSVTFPTRICVEYYFLVKILDLFSYGILTDQYSYIIWQFPNVKILKCKSRNKNQHICKRYLNFLRTDQFMGSKHSSNGIHSENNNSTDEVEKCTRKIVSFSEHCLSETHLKDVGDQNGVKNTPGERLKNVSCNRLHPKIDMFHFKNKEKISKVIDLYHPIFQKFMKRFNFFVQTEVESYFFSPPENGERFSVATDNANISFSVQEEGKTFLPSVQKDNIQPYREKVATVQEWVKMSTLEAEWLKTQTSLPEDYFQKYDFLVEEKVIKINLNLDVRKMPDNEEEIISDKNSSPQDQHSSGDIPHKSHVHLGVKSVPDEELINVSCDPVQPKNEIVLDDDGSLSGSENISENRSERSVADASRKKHSNFREIQGSVRKMPNNEKEIVLDKNHPFENNHSSIDIPHETHVLISIKKSLQDEKKMLNERKKIFHLRDSENNPYISRNVTDGFKKYFKKLIPYFKCTLLLTSLFLNFFLLLPNTAEQKRTFTEENSLLLDNVIGLWHIDTIENSEWAIQANIYATANMFNLTSIKEKASASLQSGLTVSNAWIALYLAEKNDDLQLKNAVQEFLLRNAKATFLNHTWRKEVINIFQKSNNVTEFIQNNIT</sequence>